<evidence type="ECO:0000256" key="4">
    <source>
        <dbReference type="ARBA" id="ARBA00022692"/>
    </source>
</evidence>
<proteinExistence type="inferred from homology"/>
<dbReference type="OrthoDB" id="10260134at2759"/>
<dbReference type="CDD" id="cd03505">
    <property type="entry name" value="Delta9-FADS-like"/>
    <property type="match status" value="1"/>
</dbReference>
<accession>A0A8S3WNU2</accession>
<reference evidence="12" key="1">
    <citation type="submission" date="2021-04" db="EMBL/GenBank/DDBJ databases">
        <authorList>
            <person name="Tunstrom K."/>
        </authorList>
    </citation>
    <scope>NUCLEOTIDE SEQUENCE</scope>
</reference>
<evidence type="ECO:0000256" key="11">
    <source>
        <dbReference type="SAM" id="Phobius"/>
    </source>
</evidence>
<dbReference type="GO" id="GO:0006636">
    <property type="term" value="P:unsaturated fatty acid biosynthetic process"/>
    <property type="evidence" value="ECO:0007669"/>
    <property type="project" value="TreeGrafter"/>
</dbReference>
<protein>
    <submittedName>
        <fullName evidence="12">(apollo) hypothetical protein</fullName>
    </submittedName>
</protein>
<evidence type="ECO:0000256" key="1">
    <source>
        <dbReference type="ARBA" id="ARBA00004141"/>
    </source>
</evidence>
<dbReference type="GO" id="GO:0005506">
    <property type="term" value="F:iron ion binding"/>
    <property type="evidence" value="ECO:0007669"/>
    <property type="project" value="TreeGrafter"/>
</dbReference>
<evidence type="ECO:0000256" key="7">
    <source>
        <dbReference type="ARBA" id="ARBA00023002"/>
    </source>
</evidence>
<dbReference type="GO" id="GO:0005789">
    <property type="term" value="C:endoplasmic reticulum membrane"/>
    <property type="evidence" value="ECO:0007669"/>
    <property type="project" value="TreeGrafter"/>
</dbReference>
<keyword evidence="6 11" id="KW-1133">Transmembrane helix</keyword>
<evidence type="ECO:0000256" key="2">
    <source>
        <dbReference type="ARBA" id="ARBA00009295"/>
    </source>
</evidence>
<dbReference type="Proteomes" id="UP000691718">
    <property type="component" value="Unassembled WGS sequence"/>
</dbReference>
<feature type="transmembrane region" description="Helical" evidence="11">
    <location>
        <begin position="138"/>
        <end position="160"/>
    </location>
</feature>
<name>A0A8S3WNU2_PARAO</name>
<keyword evidence="13" id="KW-1185">Reference proteome</keyword>
<evidence type="ECO:0000256" key="8">
    <source>
        <dbReference type="ARBA" id="ARBA00023098"/>
    </source>
</evidence>
<evidence type="ECO:0000256" key="6">
    <source>
        <dbReference type="ARBA" id="ARBA00022989"/>
    </source>
</evidence>
<comment type="caution">
    <text evidence="12">The sequence shown here is derived from an EMBL/GenBank/DDBJ whole genome shotgun (WGS) entry which is preliminary data.</text>
</comment>
<keyword evidence="4 11" id="KW-0812">Transmembrane</keyword>
<gene>
    <name evidence="12" type="ORF">PAPOLLO_LOCUS8444</name>
</gene>
<dbReference type="EMBL" id="CAJQZP010000610">
    <property type="protein sequence ID" value="CAG4971562.1"/>
    <property type="molecule type" value="Genomic_DNA"/>
</dbReference>
<dbReference type="PANTHER" id="PTHR11351:SF21">
    <property type="entry name" value="GH07782P"/>
    <property type="match status" value="1"/>
</dbReference>
<evidence type="ECO:0000256" key="9">
    <source>
        <dbReference type="ARBA" id="ARBA00023136"/>
    </source>
</evidence>
<sequence length="302" mass="35261">MAASTVTRTSVIENPVCDNRFRKKYELRRRLCGESFNNNTKDSCVYDETRPMEPKFLAPLREWEKKMGFVTAIRWTNTISIIFYHIVTVVFGIYYLTLGLIPKWQTFVFGYVMGQIAGFGVTAGVHRYWTHRSYKATLPLRIILIICYSVAGQNNIYNWVRDHRIHHKFSETSADPHDARRGFFFSHVGWLMMKKHPDVIREGRKTDMSDIANDRLIQFHTKYIMPAENWGVSVVAMGEGWHNYHHTFPWDYKASELAYVNNITTTILNLYAKIGWAYDMKQASPSLIKSVIENRGTITHHH</sequence>
<comment type="similarity">
    <text evidence="2">Belongs to the fatty acid desaturase type 1 family.</text>
</comment>
<evidence type="ECO:0000256" key="3">
    <source>
        <dbReference type="ARBA" id="ARBA00022516"/>
    </source>
</evidence>
<comment type="subcellular location">
    <subcellularLocation>
        <location evidence="1">Membrane</location>
        <topology evidence="1">Multi-pass membrane protein</topology>
    </subcellularLocation>
</comment>
<organism evidence="12 13">
    <name type="scientific">Parnassius apollo</name>
    <name type="common">Apollo butterfly</name>
    <name type="synonym">Papilio apollo</name>
    <dbReference type="NCBI Taxonomy" id="110799"/>
    <lineage>
        <taxon>Eukaryota</taxon>
        <taxon>Metazoa</taxon>
        <taxon>Ecdysozoa</taxon>
        <taxon>Arthropoda</taxon>
        <taxon>Hexapoda</taxon>
        <taxon>Insecta</taxon>
        <taxon>Pterygota</taxon>
        <taxon>Neoptera</taxon>
        <taxon>Endopterygota</taxon>
        <taxon>Lepidoptera</taxon>
        <taxon>Glossata</taxon>
        <taxon>Ditrysia</taxon>
        <taxon>Papilionoidea</taxon>
        <taxon>Papilionidae</taxon>
        <taxon>Parnassiinae</taxon>
        <taxon>Parnassini</taxon>
        <taxon>Parnassius</taxon>
        <taxon>Parnassius</taxon>
    </lineage>
</organism>
<feature type="transmembrane region" description="Helical" evidence="11">
    <location>
        <begin position="75"/>
        <end position="96"/>
    </location>
</feature>
<keyword evidence="3" id="KW-0444">Lipid biosynthesis</keyword>
<evidence type="ECO:0000256" key="5">
    <source>
        <dbReference type="ARBA" id="ARBA00022832"/>
    </source>
</evidence>
<keyword evidence="5" id="KW-0276">Fatty acid metabolism</keyword>
<dbReference type="InterPro" id="IPR015876">
    <property type="entry name" value="Acyl-CoA_DS"/>
</dbReference>
<keyword evidence="9 11" id="KW-0472">Membrane</keyword>
<dbReference type="AlphaFoldDB" id="A0A8S3WNU2"/>
<dbReference type="PANTHER" id="PTHR11351">
    <property type="entry name" value="ACYL-COA DESATURASE"/>
    <property type="match status" value="1"/>
</dbReference>
<keyword evidence="7" id="KW-0560">Oxidoreductase</keyword>
<keyword evidence="8" id="KW-0443">Lipid metabolism</keyword>
<keyword evidence="10" id="KW-0275">Fatty acid biosynthesis</keyword>
<evidence type="ECO:0000256" key="10">
    <source>
        <dbReference type="ARBA" id="ARBA00023160"/>
    </source>
</evidence>
<feature type="transmembrane region" description="Helical" evidence="11">
    <location>
        <begin position="108"/>
        <end position="126"/>
    </location>
</feature>
<evidence type="ECO:0000313" key="12">
    <source>
        <dbReference type="EMBL" id="CAG4971562.1"/>
    </source>
</evidence>
<evidence type="ECO:0000313" key="13">
    <source>
        <dbReference type="Proteomes" id="UP000691718"/>
    </source>
</evidence>
<dbReference type="GO" id="GO:0004768">
    <property type="term" value="F:stearoyl-CoA 9-desaturase activity"/>
    <property type="evidence" value="ECO:0007669"/>
    <property type="project" value="TreeGrafter"/>
</dbReference>